<comment type="caution">
    <text evidence="1">The sequence shown here is derived from an EMBL/GenBank/DDBJ whole genome shotgun (WGS) entry which is preliminary data.</text>
</comment>
<sequence>MKRTEDGAFEGGNTAWEERKLSRYATSEVRLTEIQEKICSELEEGKEHCYSFYVDYEDEIEKWWFNLQAEHPDPYKYLCIDKLKFCCPEFFYGPPNCQPCPGFPNRVCSNKGNCTEKGKCRCEEGFTGKNCESCSKKYFESFRNETDFTCTVCPKSCEGTCTKLGCDKCAIGWIKNDEHQCVDIDECSSLNTPCIDSEFCVNTEGSYECLPCDVACSRCTGDGPDKCIKCAKTYELMDDICVKDLDYEEEDLFSIARIIRCLGVGLTTCMAYKKFGMTAALVAFVFGIYANLMDKLPNNMLTVEVL</sequence>
<reference evidence="1" key="1">
    <citation type="submission" date="2022-04" db="EMBL/GenBank/DDBJ databases">
        <title>Chromosome-scale genome assembly of Holotrichia oblita Faldermann.</title>
        <authorList>
            <person name="Rongchong L."/>
        </authorList>
    </citation>
    <scope>NUCLEOTIDE SEQUENCE</scope>
    <source>
        <strain evidence="1">81SQS9</strain>
    </source>
</reference>
<dbReference type="Proteomes" id="UP001056778">
    <property type="component" value="Chromosome 1"/>
</dbReference>
<name>A0ACB9TYY4_HOLOL</name>
<accession>A0ACB9TYY4</accession>
<evidence type="ECO:0000313" key="1">
    <source>
        <dbReference type="EMBL" id="KAI4472020.1"/>
    </source>
</evidence>
<dbReference type="EMBL" id="CM043015">
    <property type="protein sequence ID" value="KAI4472020.1"/>
    <property type="molecule type" value="Genomic_DNA"/>
</dbReference>
<organism evidence="1 2">
    <name type="scientific">Holotrichia oblita</name>
    <name type="common">Chafer beetle</name>
    <dbReference type="NCBI Taxonomy" id="644536"/>
    <lineage>
        <taxon>Eukaryota</taxon>
        <taxon>Metazoa</taxon>
        <taxon>Ecdysozoa</taxon>
        <taxon>Arthropoda</taxon>
        <taxon>Hexapoda</taxon>
        <taxon>Insecta</taxon>
        <taxon>Pterygota</taxon>
        <taxon>Neoptera</taxon>
        <taxon>Endopterygota</taxon>
        <taxon>Coleoptera</taxon>
        <taxon>Polyphaga</taxon>
        <taxon>Scarabaeiformia</taxon>
        <taxon>Scarabaeidae</taxon>
        <taxon>Melolonthinae</taxon>
        <taxon>Holotrichia</taxon>
    </lineage>
</organism>
<keyword evidence="2" id="KW-1185">Reference proteome</keyword>
<protein>
    <submittedName>
        <fullName evidence="1">Egf-like domain-containing protein</fullName>
    </submittedName>
</protein>
<gene>
    <name evidence="1" type="ORF">MML48_1g04106</name>
</gene>
<proteinExistence type="predicted"/>
<evidence type="ECO:0000313" key="2">
    <source>
        <dbReference type="Proteomes" id="UP001056778"/>
    </source>
</evidence>